<keyword evidence="4" id="KW-1185">Reference proteome</keyword>
<name>D3T067_NATMM</name>
<reference evidence="3 5" key="3">
    <citation type="journal article" date="2014" name="PLoS Genet.">
        <title>Phylogenetically driven sequencing of extremely halophilic archaea reveals strategies for static and dynamic osmo-response.</title>
        <authorList>
            <person name="Becker E.A."/>
            <person name="Seitzer P.M."/>
            <person name="Tritt A."/>
            <person name="Larsen D."/>
            <person name="Krusor M."/>
            <person name="Yao A.I."/>
            <person name="Wu D."/>
            <person name="Madern D."/>
            <person name="Eisen J.A."/>
            <person name="Darling A.E."/>
            <person name="Facciotti M.T."/>
        </authorList>
    </citation>
    <scope>NUCLEOTIDE SEQUENCE [LARGE SCALE GENOMIC DNA]</scope>
    <source>
        <strain evidence="5">ATCC 43099 / DSM 3394 / CCM 3739 / CIP 104546 / IAM 13178 / JCM 8861 / NBRC 102185 / NCIMB 2190 / MS3</strain>
        <strain evidence="3">MS-3</strain>
    </source>
</reference>
<proteinExistence type="predicted"/>
<dbReference type="EMBL" id="CP001932">
    <property type="protein sequence ID" value="ADD04425.1"/>
    <property type="molecule type" value="Genomic_DNA"/>
</dbReference>
<dbReference type="Proteomes" id="UP000001879">
    <property type="component" value="Chromosome"/>
</dbReference>
<sequence length="93" mass="10674">MGGFDFDAGSDSGSDTGSNTDPDAHEYAGDIRWGWCCPRCERDVSVTRDPHSETFVWACPDEECPAVGFGFQSRRRARIALREYRERYQQIYR</sequence>
<evidence type="ECO:0000313" key="5">
    <source>
        <dbReference type="Proteomes" id="UP000011543"/>
    </source>
</evidence>
<evidence type="ECO:0000313" key="2">
    <source>
        <dbReference type="EMBL" id="ADD04425.1"/>
    </source>
</evidence>
<dbReference type="OrthoDB" id="169065at2157"/>
<accession>D3T067</accession>
<dbReference type="AlphaFoldDB" id="D3T067"/>
<dbReference type="HOGENOM" id="CLU_185776_0_0_2"/>
<organism evidence="2 4">
    <name type="scientific">Natrialba magadii (strain ATCC 43099 / DSM 3394 / CCM 3739 / CIP 104546 / IAM 13178 / JCM 8861 / NBRC 102185 / NCIMB 2190 / MS3)</name>
    <name type="common">Natronobacterium magadii</name>
    <dbReference type="NCBI Taxonomy" id="547559"/>
    <lineage>
        <taxon>Archaea</taxon>
        <taxon>Methanobacteriati</taxon>
        <taxon>Methanobacteriota</taxon>
        <taxon>Stenosarchaea group</taxon>
        <taxon>Halobacteria</taxon>
        <taxon>Halobacteriales</taxon>
        <taxon>Natrialbaceae</taxon>
        <taxon>Natrialba</taxon>
    </lineage>
</organism>
<feature type="region of interest" description="Disordered" evidence="1">
    <location>
        <begin position="1"/>
        <end position="25"/>
    </location>
</feature>
<dbReference type="eggNOG" id="arCOG10741">
    <property type="taxonomic scope" value="Archaea"/>
</dbReference>
<reference evidence="4" key="1">
    <citation type="submission" date="2010-02" db="EMBL/GenBank/DDBJ databases">
        <title>Complete sequence of chromosome of Natrialba magadii ATCC 43099.</title>
        <authorList>
            <consortium name="US DOE Joint Genome Institute"/>
            <person name="Lucas S."/>
            <person name="Copeland A."/>
            <person name="Lapidus A."/>
            <person name="Cheng J.-F."/>
            <person name="Bruce D."/>
            <person name="Goodwin L."/>
            <person name="Pitluck S."/>
            <person name="Davenport K."/>
            <person name="Saunders E."/>
            <person name="Detter J.C."/>
            <person name="Han C."/>
            <person name="Tapia R."/>
            <person name="Land M."/>
            <person name="Hauser L."/>
            <person name="Kyrpides N."/>
            <person name="Mikhailova N."/>
            <person name="De Castro R.E."/>
            <person name="Maupin-Furlow J.A."/>
            <person name="Woyke T."/>
        </authorList>
    </citation>
    <scope>NUCLEOTIDE SEQUENCE [LARGE SCALE GENOMIC DNA]</scope>
    <source>
        <strain evidence="4">ATCC 43099 / DSM 3394 / CCM 3739 / CIP 104546 / IAM 13178 / JCM 8861 / NBRC 102185 / NCIMB 2190 / MS3</strain>
    </source>
</reference>
<evidence type="ECO:0000313" key="4">
    <source>
        <dbReference type="Proteomes" id="UP000001879"/>
    </source>
</evidence>
<dbReference type="EMBL" id="AOHS01000054">
    <property type="protein sequence ID" value="ELY25821.1"/>
    <property type="molecule type" value="Genomic_DNA"/>
</dbReference>
<gene>
    <name evidence="2" type="ordered locus">Nmag_0841</name>
    <name evidence="3" type="ORF">C500_16724</name>
</gene>
<evidence type="ECO:0000313" key="3">
    <source>
        <dbReference type="EMBL" id="ELY25821.1"/>
    </source>
</evidence>
<dbReference type="Proteomes" id="UP000011543">
    <property type="component" value="Unassembled WGS sequence"/>
</dbReference>
<dbReference type="STRING" id="547559.Nmag_0841"/>
<reference evidence="2" key="4">
    <citation type="submission" date="2016-09" db="EMBL/GenBank/DDBJ databases">
        <authorList>
            <person name="Pfeiffer F."/>
        </authorList>
    </citation>
    <scope>NUCLEOTIDE SEQUENCE</scope>
    <source>
        <strain evidence="2">ATCC 43099</strain>
    </source>
</reference>
<dbReference type="PATRIC" id="fig|547559.17.peg.3285"/>
<dbReference type="KEGG" id="nmg:Nmag_0841"/>
<protein>
    <submittedName>
        <fullName evidence="2">Uncharacterized protein</fullName>
    </submittedName>
</protein>
<evidence type="ECO:0000256" key="1">
    <source>
        <dbReference type="SAM" id="MobiDB-lite"/>
    </source>
</evidence>
<dbReference type="PaxDb" id="547559-Nmag_0841"/>
<reference evidence="2 4" key="2">
    <citation type="journal article" date="2012" name="BMC Genomics">
        <title>A comparative genomics perspective on the genetic content of the alkaliphilic haloarchaeon Natrialba magadii ATCC 43099T.</title>
        <authorList>
            <person name="Siddaramappa S."/>
            <person name="Challacombe J.F."/>
            <person name="Decastro R.E."/>
            <person name="Pfeiffer F."/>
            <person name="Sastre D.E."/>
            <person name="Gimenez M.I."/>
            <person name="Paggi R.A."/>
            <person name="Detter J.C."/>
            <person name="Davenport K.W."/>
            <person name="Goodwin L.A."/>
            <person name="Kyrpides N."/>
            <person name="Tapia R."/>
            <person name="Pitluck S."/>
            <person name="Lucas S."/>
            <person name="Woyke T."/>
            <person name="Maupin-Furlow J.A."/>
        </authorList>
    </citation>
    <scope>NUCLEOTIDE SEQUENCE [LARGE SCALE GENOMIC DNA]</scope>
    <source>
        <strain evidence="2">ATCC 43099</strain>
        <strain evidence="4">ATCC 43099 / DSM 3394 / CCM 3739 / CIP 104546 / IAM 13178 / JCM 8861 / NBRC 102185 / NCIMB 2190 / MS3</strain>
    </source>
</reference>
<feature type="compositionally biased region" description="Low complexity" evidence="1">
    <location>
        <begin position="1"/>
        <end position="21"/>
    </location>
</feature>